<dbReference type="PIRSF" id="PIRSF037181">
    <property type="entry name" value="DGC"/>
    <property type="match status" value="1"/>
</dbReference>
<organism evidence="1 2">
    <name type="scientific">Actomonas aquatica</name>
    <dbReference type="NCBI Taxonomy" id="2866162"/>
    <lineage>
        <taxon>Bacteria</taxon>
        <taxon>Pseudomonadati</taxon>
        <taxon>Verrucomicrobiota</taxon>
        <taxon>Opitutia</taxon>
        <taxon>Opitutales</taxon>
        <taxon>Opitutaceae</taxon>
        <taxon>Actomonas</taxon>
    </lineage>
</organism>
<dbReference type="RefSeq" id="WP_221033031.1">
    <property type="nucleotide sequence ID" value="NZ_CP139781.1"/>
</dbReference>
<dbReference type="InterPro" id="IPR014958">
    <property type="entry name" value="DGC"/>
</dbReference>
<name>A0ABZ1C4Y1_9BACT</name>
<accession>A0ABZ1C4Y1</accession>
<reference evidence="1 2" key="1">
    <citation type="submission" date="2021-08" db="EMBL/GenBank/DDBJ databases">
        <authorList>
            <person name="Zhang D."/>
            <person name="Zhang A."/>
            <person name="Wang L."/>
        </authorList>
    </citation>
    <scope>NUCLEOTIDE SEQUENCE [LARGE SCALE GENOMIC DNA]</scope>
    <source>
        <strain evidence="1 2">WL0086</strain>
    </source>
</reference>
<protein>
    <submittedName>
        <fullName evidence="1">Zinc-binding protein</fullName>
    </submittedName>
</protein>
<proteinExistence type="predicted"/>
<gene>
    <name evidence="1" type="ORF">K1X11_017300</name>
</gene>
<dbReference type="Pfam" id="PF08859">
    <property type="entry name" value="DGC"/>
    <property type="match status" value="1"/>
</dbReference>
<evidence type="ECO:0000313" key="2">
    <source>
        <dbReference type="Proteomes" id="UP000738431"/>
    </source>
</evidence>
<dbReference type="Proteomes" id="UP000738431">
    <property type="component" value="Chromosome"/>
</dbReference>
<reference evidence="1 2" key="2">
    <citation type="submission" date="2023-12" db="EMBL/GenBank/DDBJ databases">
        <title>Description of an unclassified Opitutus bacterium of Verrucomicrobiota.</title>
        <authorList>
            <person name="Zhang D.-F."/>
        </authorList>
    </citation>
    <scope>NUCLEOTIDE SEQUENCE [LARGE SCALE GENOMIC DNA]</scope>
    <source>
        <strain evidence="1 2">WL0086</strain>
    </source>
</reference>
<evidence type="ECO:0000313" key="1">
    <source>
        <dbReference type="EMBL" id="WRQ86571.1"/>
    </source>
</evidence>
<keyword evidence="2" id="KW-1185">Reference proteome</keyword>
<dbReference type="EMBL" id="CP139781">
    <property type="protein sequence ID" value="WRQ86571.1"/>
    <property type="molecule type" value="Genomic_DNA"/>
</dbReference>
<sequence length="143" mass="15146">MSHTTTPAIADAEKPLIYSCSGCSSAAQLANHLALRLDRAGVAEMSCIVGLGGDVKPLVRTAKDAAATGRPIVMIDGCPLQCGRHTLARHGVTPALHWDLSRLAVAKSKHVDFAPADAARLEPALRDAVRLLAERDPVVPRRQ</sequence>